<dbReference type="EMBL" id="JACMSC010000012">
    <property type="protein sequence ID" value="KAG6495856.1"/>
    <property type="molecule type" value="Genomic_DNA"/>
</dbReference>
<dbReference type="SUPFAM" id="SSF49562">
    <property type="entry name" value="C2 domain (Calcium/lipid-binding domain, CaLB)"/>
    <property type="match status" value="1"/>
</dbReference>
<dbReference type="PANTHER" id="PTHR31425:SF22">
    <property type="entry name" value="MULTIPLE C2 DOMAIN AND TRANSMEMBRANE REGION PROTEIN 6"/>
    <property type="match status" value="1"/>
</dbReference>
<proteinExistence type="predicted"/>
<protein>
    <recommendedName>
        <fullName evidence="1">C2 domain-containing protein</fullName>
    </recommendedName>
</protein>
<dbReference type="InterPro" id="IPR035892">
    <property type="entry name" value="C2_domain_sf"/>
</dbReference>
<keyword evidence="3" id="KW-1185">Reference proteome</keyword>
<reference evidence="2 3" key="1">
    <citation type="submission" date="2020-08" db="EMBL/GenBank/DDBJ databases">
        <title>Plant Genome Project.</title>
        <authorList>
            <person name="Zhang R.-G."/>
        </authorList>
    </citation>
    <scope>NUCLEOTIDE SEQUENCE [LARGE SCALE GENOMIC DNA]</scope>
    <source>
        <tissue evidence="2">Rhizome</tissue>
    </source>
</reference>
<dbReference type="Pfam" id="PF00168">
    <property type="entry name" value="C2"/>
    <property type="match status" value="1"/>
</dbReference>
<accession>A0A8J5FXS5</accession>
<name>A0A8J5FXS5_ZINOF</name>
<dbReference type="Proteomes" id="UP000734854">
    <property type="component" value="Unassembled WGS sequence"/>
</dbReference>
<dbReference type="AlphaFoldDB" id="A0A8J5FXS5"/>
<organism evidence="2 3">
    <name type="scientific">Zingiber officinale</name>
    <name type="common">Ginger</name>
    <name type="synonym">Amomum zingiber</name>
    <dbReference type="NCBI Taxonomy" id="94328"/>
    <lineage>
        <taxon>Eukaryota</taxon>
        <taxon>Viridiplantae</taxon>
        <taxon>Streptophyta</taxon>
        <taxon>Embryophyta</taxon>
        <taxon>Tracheophyta</taxon>
        <taxon>Spermatophyta</taxon>
        <taxon>Magnoliopsida</taxon>
        <taxon>Liliopsida</taxon>
        <taxon>Zingiberales</taxon>
        <taxon>Zingiberaceae</taxon>
        <taxon>Zingiber</taxon>
    </lineage>
</organism>
<dbReference type="PANTHER" id="PTHR31425">
    <property type="entry name" value="PHOSPHORIBOSYLANTHRANILATE TRANSFERASE ISOFORM 1"/>
    <property type="match status" value="1"/>
</dbReference>
<sequence length="213" mass="23963">MRHDRTRGCCRSATGREASCGATGRRRGARVEPRRFEAENPEWIGESLRLGVRGKRRRTATKLYSLSPCWDETLLFPVADPLDLPQSTIEVSVYHDNSNFNSTAQHRNSFLGRVRLSCSSVAPCCLDAALQLCPLNKRSFFSNVRGELTLRVYVVAEDDDVPVLNSVQAEAEADTVAAPSTEAKARENLGFKKIKNKHKKTRTWIYYVVIVYV</sequence>
<dbReference type="InterPro" id="IPR047259">
    <property type="entry name" value="QUIRKY-like"/>
</dbReference>
<gene>
    <name evidence="2" type="ORF">ZIOFF_043685</name>
</gene>
<comment type="caution">
    <text evidence="2">The sequence shown here is derived from an EMBL/GenBank/DDBJ whole genome shotgun (WGS) entry which is preliminary data.</text>
</comment>
<evidence type="ECO:0000313" key="2">
    <source>
        <dbReference type="EMBL" id="KAG6495856.1"/>
    </source>
</evidence>
<dbReference type="Gene3D" id="2.60.40.150">
    <property type="entry name" value="C2 domain"/>
    <property type="match status" value="1"/>
</dbReference>
<evidence type="ECO:0000259" key="1">
    <source>
        <dbReference type="PROSITE" id="PS50004"/>
    </source>
</evidence>
<evidence type="ECO:0000313" key="3">
    <source>
        <dbReference type="Proteomes" id="UP000734854"/>
    </source>
</evidence>
<feature type="domain" description="C2" evidence="1">
    <location>
        <begin position="1"/>
        <end position="134"/>
    </location>
</feature>
<dbReference type="InterPro" id="IPR000008">
    <property type="entry name" value="C2_dom"/>
</dbReference>
<dbReference type="PROSITE" id="PS50004">
    <property type="entry name" value="C2"/>
    <property type="match status" value="1"/>
</dbReference>